<dbReference type="SUPFAM" id="SSF53597">
    <property type="entry name" value="Dihydrofolate reductase-like"/>
    <property type="match status" value="1"/>
</dbReference>
<dbReference type="PANTHER" id="PTHR38011:SF7">
    <property type="entry name" value="2,5-DIAMINO-6-RIBOSYLAMINO-4(3H)-PYRIMIDINONE 5'-PHOSPHATE REDUCTASE"/>
    <property type="match status" value="1"/>
</dbReference>
<reference evidence="5 6" key="1">
    <citation type="journal article" date="2016" name="Int. J. Syst. Evol. Microbiol.">
        <title>Peptococcus simiae sp. nov., isolated from rhesus macaque faeces and emended description of the genus Peptococcus.</title>
        <authorList>
            <person name="Shkoporov A.N."/>
            <person name="Efimov B.A."/>
            <person name="Kondova I."/>
            <person name="Ouwerling B."/>
            <person name="Chaplin A.V."/>
            <person name="Shcherbakova V.A."/>
            <person name="Langermans J.A.M."/>
        </authorList>
    </citation>
    <scope>NUCLEOTIDE SEQUENCE [LARGE SCALE GENOMIC DNA]</scope>
    <source>
        <strain evidence="5 6">M108</strain>
    </source>
</reference>
<evidence type="ECO:0000313" key="6">
    <source>
        <dbReference type="Proteomes" id="UP001631949"/>
    </source>
</evidence>
<dbReference type="RefSeq" id="WP_408977159.1">
    <property type="nucleotide sequence ID" value="NZ_JBJUVG010000004.1"/>
</dbReference>
<feature type="domain" description="Bacterial bifunctional deaminase-reductase C-terminal" evidence="4">
    <location>
        <begin position="107"/>
        <end position="224"/>
    </location>
</feature>
<evidence type="ECO:0000256" key="3">
    <source>
        <dbReference type="ARBA" id="ARBA00023002"/>
    </source>
</evidence>
<sequence length="239" mass="26647">MKRPYIFCHMLTSLNGKIMGPYMDRPETEAASEVFYRIAFGQAPYYKHQGWLSGRVTTDDNFTFYEKPAINEAADPVPEGDYIADLADIYYVSIDPSGKLGWQSSDLVYGDTRAKVIEVLTERADNAYKDLLRRLGISYIIAGEDQLDYGLALEKLKDLFGIETLMLGGGGILNWSFIQAGMCDELSLVLAPVADGSRDTPSLFQAKEGLSANKAIGFQLEQVEEKEAGILWLRYKLQG</sequence>
<dbReference type="PANTHER" id="PTHR38011">
    <property type="entry name" value="DIHYDROFOLATE REDUCTASE FAMILY PROTEIN (AFU_ORTHOLOGUE AFUA_8G06820)"/>
    <property type="match status" value="1"/>
</dbReference>
<dbReference type="Proteomes" id="UP001631949">
    <property type="component" value="Unassembled WGS sequence"/>
</dbReference>
<keyword evidence="6" id="KW-1185">Reference proteome</keyword>
<dbReference type="InterPro" id="IPR024072">
    <property type="entry name" value="DHFR-like_dom_sf"/>
</dbReference>
<dbReference type="Pfam" id="PF01872">
    <property type="entry name" value="RibD_C"/>
    <property type="match status" value="1"/>
</dbReference>
<dbReference type="EMBL" id="JBJUVG010000004">
    <property type="protein sequence ID" value="MFM9413540.1"/>
    <property type="molecule type" value="Genomic_DNA"/>
</dbReference>
<accession>A0ABW9GYK3</accession>
<dbReference type="InterPro" id="IPR050765">
    <property type="entry name" value="Riboflavin_Biosynth_HTPR"/>
</dbReference>
<name>A0ABW9GYK3_9FIRM</name>
<dbReference type="InterPro" id="IPR002734">
    <property type="entry name" value="RibDG_C"/>
</dbReference>
<keyword evidence="3" id="KW-0560">Oxidoreductase</keyword>
<evidence type="ECO:0000256" key="2">
    <source>
        <dbReference type="ARBA" id="ARBA00022857"/>
    </source>
</evidence>
<gene>
    <name evidence="5" type="ORF">ACKQTC_04075</name>
</gene>
<protein>
    <submittedName>
        <fullName evidence="5">Dihydrofolate reductase family protein</fullName>
    </submittedName>
</protein>
<comment type="pathway">
    <text evidence="1">Cofactor biosynthesis; riboflavin biosynthesis.</text>
</comment>
<evidence type="ECO:0000313" key="5">
    <source>
        <dbReference type="EMBL" id="MFM9413540.1"/>
    </source>
</evidence>
<dbReference type="Gene3D" id="3.40.430.10">
    <property type="entry name" value="Dihydrofolate Reductase, subunit A"/>
    <property type="match status" value="1"/>
</dbReference>
<proteinExistence type="predicted"/>
<keyword evidence="2" id="KW-0521">NADP</keyword>
<evidence type="ECO:0000256" key="1">
    <source>
        <dbReference type="ARBA" id="ARBA00005104"/>
    </source>
</evidence>
<comment type="caution">
    <text evidence="5">The sequence shown here is derived from an EMBL/GenBank/DDBJ whole genome shotgun (WGS) entry which is preliminary data.</text>
</comment>
<organism evidence="5 6">
    <name type="scientific">Peptococcus simiae</name>
    <dbReference type="NCBI Taxonomy" id="1643805"/>
    <lineage>
        <taxon>Bacteria</taxon>
        <taxon>Bacillati</taxon>
        <taxon>Bacillota</taxon>
        <taxon>Clostridia</taxon>
        <taxon>Eubacteriales</taxon>
        <taxon>Peptococcaceae</taxon>
        <taxon>Peptococcus</taxon>
    </lineage>
</organism>
<evidence type="ECO:0000259" key="4">
    <source>
        <dbReference type="Pfam" id="PF01872"/>
    </source>
</evidence>